<dbReference type="EMBL" id="MU004183">
    <property type="protein sequence ID" value="KAF2500166.1"/>
    <property type="molecule type" value="Genomic_DNA"/>
</dbReference>
<sequence>MSSDTDSIICNWEADPRDELFIDLARRNIPNQPFFRSVVNELNESRSRLILPALTKILKAFGWPTAMSGTGEHRRITFRGCLLETVQIFHRGRSSMAHRGVTILTEDARIQCDVGKKEGRYQFLAFLMNHEAAERKLAEGKENKFREVEEDLKKWTVWREARKYPGKLRLSRARRTRATHYVIQEAEDLTTTSHRQEALPGFNPWATFRPTKLSFCETNPDISDRAVESSPPSNTSPSKPPNPHTSPSSMHSSARRSKTPSKPHHRSQNCRIQKPNHSRMTKKSISRHGRDSILKDVSNWTPCFEDTVRPLISAPPPHHLCHTRYHWQTPLAHLELSGRRCQI</sequence>
<evidence type="ECO:0000313" key="2">
    <source>
        <dbReference type="EMBL" id="KAF2500166.1"/>
    </source>
</evidence>
<dbReference type="AlphaFoldDB" id="A0A6A6R6S2"/>
<reference evidence="2" key="1">
    <citation type="journal article" date="2020" name="Stud. Mycol.">
        <title>101 Dothideomycetes genomes: a test case for predicting lifestyles and emergence of pathogens.</title>
        <authorList>
            <person name="Haridas S."/>
            <person name="Albert R."/>
            <person name="Binder M."/>
            <person name="Bloem J."/>
            <person name="Labutti K."/>
            <person name="Salamov A."/>
            <person name="Andreopoulos B."/>
            <person name="Baker S."/>
            <person name="Barry K."/>
            <person name="Bills G."/>
            <person name="Bluhm B."/>
            <person name="Cannon C."/>
            <person name="Castanera R."/>
            <person name="Culley D."/>
            <person name="Daum C."/>
            <person name="Ezra D."/>
            <person name="Gonzalez J."/>
            <person name="Henrissat B."/>
            <person name="Kuo A."/>
            <person name="Liang C."/>
            <person name="Lipzen A."/>
            <person name="Lutzoni F."/>
            <person name="Magnuson J."/>
            <person name="Mondo S."/>
            <person name="Nolan M."/>
            <person name="Ohm R."/>
            <person name="Pangilinan J."/>
            <person name="Park H.-J."/>
            <person name="Ramirez L."/>
            <person name="Alfaro M."/>
            <person name="Sun H."/>
            <person name="Tritt A."/>
            <person name="Yoshinaga Y."/>
            <person name="Zwiers L.-H."/>
            <person name="Turgeon B."/>
            <person name="Goodwin S."/>
            <person name="Spatafora J."/>
            <person name="Crous P."/>
            <person name="Grigoriev I."/>
        </authorList>
    </citation>
    <scope>NUCLEOTIDE SEQUENCE</scope>
    <source>
        <strain evidence="2">CBS 269.34</strain>
    </source>
</reference>
<protein>
    <submittedName>
        <fullName evidence="2">Uncharacterized protein</fullName>
    </submittedName>
</protein>
<feature type="region of interest" description="Disordered" evidence="1">
    <location>
        <begin position="222"/>
        <end position="290"/>
    </location>
</feature>
<accession>A0A6A6R6S2</accession>
<evidence type="ECO:0000313" key="3">
    <source>
        <dbReference type="Proteomes" id="UP000799750"/>
    </source>
</evidence>
<gene>
    <name evidence="2" type="ORF">BU16DRAFT_556649</name>
</gene>
<feature type="compositionally biased region" description="Basic residues" evidence="1">
    <location>
        <begin position="253"/>
        <end position="287"/>
    </location>
</feature>
<evidence type="ECO:0000256" key="1">
    <source>
        <dbReference type="SAM" id="MobiDB-lite"/>
    </source>
</evidence>
<organism evidence="2 3">
    <name type="scientific">Lophium mytilinum</name>
    <dbReference type="NCBI Taxonomy" id="390894"/>
    <lineage>
        <taxon>Eukaryota</taxon>
        <taxon>Fungi</taxon>
        <taxon>Dikarya</taxon>
        <taxon>Ascomycota</taxon>
        <taxon>Pezizomycotina</taxon>
        <taxon>Dothideomycetes</taxon>
        <taxon>Pleosporomycetidae</taxon>
        <taxon>Mytilinidiales</taxon>
        <taxon>Mytilinidiaceae</taxon>
        <taxon>Lophium</taxon>
    </lineage>
</organism>
<name>A0A6A6R6S2_9PEZI</name>
<keyword evidence="3" id="KW-1185">Reference proteome</keyword>
<dbReference type="Proteomes" id="UP000799750">
    <property type="component" value="Unassembled WGS sequence"/>
</dbReference>
<proteinExistence type="predicted"/>